<evidence type="ECO:0000313" key="2">
    <source>
        <dbReference type="Proteomes" id="UP000017174"/>
    </source>
</evidence>
<comment type="caution">
    <text evidence="1">The sequence shown here is derived from an EMBL/GenBank/DDBJ whole genome shotgun (WGS) entry which is preliminary data.</text>
</comment>
<organism evidence="1 2">
    <name type="scientific">Rothia aeria F0184</name>
    <dbReference type="NCBI Taxonomy" id="888019"/>
    <lineage>
        <taxon>Bacteria</taxon>
        <taxon>Bacillati</taxon>
        <taxon>Actinomycetota</taxon>
        <taxon>Actinomycetes</taxon>
        <taxon>Micrococcales</taxon>
        <taxon>Micrococcaceae</taxon>
        <taxon>Rothia</taxon>
    </lineage>
</organism>
<dbReference type="EMBL" id="AXZG01000051">
    <property type="protein sequence ID" value="ERT65605.1"/>
    <property type="molecule type" value="Genomic_DNA"/>
</dbReference>
<dbReference type="AlphaFoldDB" id="U7V1Z4"/>
<dbReference type="Proteomes" id="UP000017174">
    <property type="component" value="Unassembled WGS sequence"/>
</dbReference>
<protein>
    <submittedName>
        <fullName evidence="1">Uncharacterized protein</fullName>
    </submittedName>
</protein>
<accession>U7V1Z4</accession>
<gene>
    <name evidence="1" type="ORF">HMPREF0742_01717</name>
</gene>
<proteinExistence type="predicted"/>
<evidence type="ECO:0000313" key="1">
    <source>
        <dbReference type="EMBL" id="ERT65605.1"/>
    </source>
</evidence>
<name>U7V1Z4_9MICC</name>
<sequence length="42" mass="4720">MRPGQELISLTIREHALPRGTPCTLGLVHGFWWLCKDGSITQ</sequence>
<reference evidence="1 2" key="1">
    <citation type="submission" date="2013-08" db="EMBL/GenBank/DDBJ databases">
        <authorList>
            <person name="Weinstock G."/>
            <person name="Sodergren E."/>
            <person name="Wylie T."/>
            <person name="Fulton L."/>
            <person name="Fulton R."/>
            <person name="Fronick C."/>
            <person name="O'Laughlin M."/>
            <person name="Godfrey J."/>
            <person name="Miner T."/>
            <person name="Herter B."/>
            <person name="Appelbaum E."/>
            <person name="Cordes M."/>
            <person name="Lek S."/>
            <person name="Wollam A."/>
            <person name="Pepin K.H."/>
            <person name="Palsikar V.B."/>
            <person name="Mitreva M."/>
            <person name="Wilson R.K."/>
        </authorList>
    </citation>
    <scope>NUCLEOTIDE SEQUENCE [LARGE SCALE GENOMIC DNA]</scope>
    <source>
        <strain evidence="1 2">F0184</strain>
    </source>
</reference>
<dbReference type="HOGENOM" id="CLU_3257302_0_0_11"/>